<keyword evidence="2" id="KW-0472">Membrane</keyword>
<feature type="signal peptide" evidence="3">
    <location>
        <begin position="1"/>
        <end position="27"/>
    </location>
</feature>
<name>A0A1D2N1M8_ORCCI</name>
<keyword evidence="5" id="KW-1185">Reference proteome</keyword>
<sequence>MEGLHSYSARLLLFISFCVVQLEVIQALNDSSAHIANTFSKEGKACLNGSCSRAASDDEDKSGFIHSVWAIFLFSLLGIIAFVAFLILVLRVLCAGKQKEQKPDTEQIIPPKSTFRDTPAQREIIPAQNPTYEEEAQIDELYAKPNKNFRGDNFQPQNAGLQYQTPLPTALPTSK</sequence>
<keyword evidence="3" id="KW-0732">Signal</keyword>
<gene>
    <name evidence="4" type="ORF">Ocin01_07548</name>
</gene>
<feature type="compositionally biased region" description="Polar residues" evidence="1">
    <location>
        <begin position="154"/>
        <end position="175"/>
    </location>
</feature>
<evidence type="ECO:0000313" key="4">
    <source>
        <dbReference type="EMBL" id="ODM99111.1"/>
    </source>
</evidence>
<dbReference type="AlphaFoldDB" id="A0A1D2N1M8"/>
<keyword evidence="2" id="KW-0812">Transmembrane</keyword>
<accession>A0A1D2N1M8</accession>
<proteinExistence type="predicted"/>
<feature type="region of interest" description="Disordered" evidence="1">
    <location>
        <begin position="146"/>
        <end position="175"/>
    </location>
</feature>
<keyword evidence="2" id="KW-1133">Transmembrane helix</keyword>
<comment type="caution">
    <text evidence="4">The sequence shown here is derived from an EMBL/GenBank/DDBJ whole genome shotgun (WGS) entry which is preliminary data.</text>
</comment>
<protein>
    <submittedName>
        <fullName evidence="4">Uncharacterized protein</fullName>
    </submittedName>
</protein>
<dbReference type="EMBL" id="LJIJ01000298">
    <property type="protein sequence ID" value="ODM99111.1"/>
    <property type="molecule type" value="Genomic_DNA"/>
</dbReference>
<evidence type="ECO:0000256" key="1">
    <source>
        <dbReference type="SAM" id="MobiDB-lite"/>
    </source>
</evidence>
<evidence type="ECO:0000313" key="5">
    <source>
        <dbReference type="Proteomes" id="UP000094527"/>
    </source>
</evidence>
<feature type="chain" id="PRO_5008904889" evidence="3">
    <location>
        <begin position="28"/>
        <end position="175"/>
    </location>
</feature>
<organism evidence="4 5">
    <name type="scientific">Orchesella cincta</name>
    <name type="common">Springtail</name>
    <name type="synonym">Podura cincta</name>
    <dbReference type="NCBI Taxonomy" id="48709"/>
    <lineage>
        <taxon>Eukaryota</taxon>
        <taxon>Metazoa</taxon>
        <taxon>Ecdysozoa</taxon>
        <taxon>Arthropoda</taxon>
        <taxon>Hexapoda</taxon>
        <taxon>Collembola</taxon>
        <taxon>Entomobryomorpha</taxon>
        <taxon>Entomobryoidea</taxon>
        <taxon>Orchesellidae</taxon>
        <taxon>Orchesellinae</taxon>
        <taxon>Orchesella</taxon>
    </lineage>
</organism>
<feature type="transmembrane region" description="Helical" evidence="2">
    <location>
        <begin position="68"/>
        <end position="93"/>
    </location>
</feature>
<dbReference type="Proteomes" id="UP000094527">
    <property type="component" value="Unassembled WGS sequence"/>
</dbReference>
<reference evidence="4 5" key="1">
    <citation type="journal article" date="2016" name="Genome Biol. Evol.">
        <title>Gene Family Evolution Reflects Adaptation to Soil Environmental Stressors in the Genome of the Collembolan Orchesella cincta.</title>
        <authorList>
            <person name="Faddeeva-Vakhrusheva A."/>
            <person name="Derks M.F."/>
            <person name="Anvar S.Y."/>
            <person name="Agamennone V."/>
            <person name="Suring W."/>
            <person name="Smit S."/>
            <person name="van Straalen N.M."/>
            <person name="Roelofs D."/>
        </authorList>
    </citation>
    <scope>NUCLEOTIDE SEQUENCE [LARGE SCALE GENOMIC DNA]</scope>
    <source>
        <tissue evidence="4">Mixed pool</tissue>
    </source>
</reference>
<evidence type="ECO:0000256" key="2">
    <source>
        <dbReference type="SAM" id="Phobius"/>
    </source>
</evidence>
<evidence type="ECO:0000256" key="3">
    <source>
        <dbReference type="SAM" id="SignalP"/>
    </source>
</evidence>